<evidence type="ECO:0000313" key="7">
    <source>
        <dbReference type="Proteomes" id="UP000255295"/>
    </source>
</evidence>
<evidence type="ECO:0000256" key="2">
    <source>
        <dbReference type="ARBA" id="ARBA00023043"/>
    </source>
</evidence>
<dbReference type="PANTHER" id="PTHR24171">
    <property type="entry name" value="ANKYRIN REPEAT DOMAIN-CONTAINING PROTEIN 39-RELATED"/>
    <property type="match status" value="1"/>
</dbReference>
<evidence type="ECO:0000313" key="6">
    <source>
        <dbReference type="Proteomes" id="UP000238825"/>
    </source>
</evidence>
<evidence type="ECO:0000313" key="5">
    <source>
        <dbReference type="EMBL" id="SUV17874.1"/>
    </source>
</evidence>
<dbReference type="EMBL" id="UFSZ01000001">
    <property type="protein sequence ID" value="SUV17874.1"/>
    <property type="molecule type" value="Genomic_DNA"/>
</dbReference>
<dbReference type="RefSeq" id="WP_024361233.1">
    <property type="nucleotide sequence ID" value="NZ_CP019980.1"/>
</dbReference>
<dbReference type="InterPro" id="IPR036770">
    <property type="entry name" value="Ankyrin_rpt-contain_sf"/>
</dbReference>
<dbReference type="PROSITE" id="PS50297">
    <property type="entry name" value="ANK_REP_REGION"/>
    <property type="match status" value="1"/>
</dbReference>
<sequence length="374" mass="42920">MENIKKIFNDNADIFYKIYDSIRNDDIKSLDNIFTKYPDFFNIPVYGNTEKNESLLHFAASREKKNACLYLIEKGISVNVVDCWYCTPLEYAAGQGDIGLVEKLMSNNAWVDGDCRGIITPLISAVIEGHIEIVKYLLDCGADINRLHRRFNQTPLDLAKVYGHQDIFELLKSRGGLSAQEQMDLMNERGDGILAHIDNNVGSILSTVLKKDTIDIRTALIEKDKKFKLLFTIGLFESLPRIELMMSVPYDWPINLQLIEEKCVESFPIQLMFLLGQYRLDGNKLHEGIVIEKTDTNWNQLEWPESIDAFILTDYQFNPNSEQTEEVEEDDDEVSLLLLIPIKYPKTGCPKGIKMENWLNKHRSAKWGKVSLKV</sequence>
<reference evidence="5 7" key="2">
    <citation type="submission" date="2018-06" db="EMBL/GenBank/DDBJ databases">
        <authorList>
            <consortium name="Pathogen Informatics"/>
            <person name="Doyle S."/>
        </authorList>
    </citation>
    <scope>NUCLEOTIDE SEQUENCE [LARGE SCALE GENOMIC DNA]</scope>
    <source>
        <strain evidence="5 7">NCTC10338</strain>
    </source>
</reference>
<feature type="repeat" description="ANK" evidence="3">
    <location>
        <begin position="120"/>
        <end position="149"/>
    </location>
</feature>
<dbReference type="EMBL" id="CP019980">
    <property type="protein sequence ID" value="AVK96342.1"/>
    <property type="molecule type" value="Genomic_DNA"/>
</dbReference>
<keyword evidence="1" id="KW-0677">Repeat</keyword>
<dbReference type="Proteomes" id="UP000238825">
    <property type="component" value="Chromosome"/>
</dbReference>
<reference evidence="4 6" key="1">
    <citation type="submission" date="2017-03" db="EMBL/GenBank/DDBJ databases">
        <title>The whole genome sequencing and assembly of Lysinibacillus sphaericus DSM 28T strain.</title>
        <authorList>
            <person name="Lee Y.-J."/>
            <person name="Yi H."/>
            <person name="Bahn Y.-S."/>
            <person name="Kim J.F."/>
            <person name="Lee D.-W."/>
        </authorList>
    </citation>
    <scope>NUCLEOTIDE SEQUENCE [LARGE SCALE GENOMIC DNA]</scope>
    <source>
        <strain evidence="4 6">DSM 28</strain>
    </source>
</reference>
<evidence type="ECO:0000256" key="3">
    <source>
        <dbReference type="PROSITE-ProRule" id="PRU00023"/>
    </source>
</evidence>
<proteinExistence type="predicted"/>
<dbReference type="Pfam" id="PF12796">
    <property type="entry name" value="Ank_2"/>
    <property type="match status" value="2"/>
</dbReference>
<dbReference type="SMART" id="SM00248">
    <property type="entry name" value="ANK"/>
    <property type="match status" value="4"/>
</dbReference>
<feature type="repeat" description="ANK" evidence="3">
    <location>
        <begin position="51"/>
        <end position="83"/>
    </location>
</feature>
<dbReference type="InterPro" id="IPR002110">
    <property type="entry name" value="Ankyrin_rpt"/>
</dbReference>
<accession>A0A2S0JYY1</accession>
<name>A0A2S0JYY1_LYSSH</name>
<dbReference type="GeneID" id="48276302"/>
<dbReference type="Proteomes" id="UP000255295">
    <property type="component" value="Unassembled WGS sequence"/>
</dbReference>
<dbReference type="AlphaFoldDB" id="A0A2S0JYY1"/>
<evidence type="ECO:0000313" key="4">
    <source>
        <dbReference type="EMBL" id="AVK96342.1"/>
    </source>
</evidence>
<dbReference type="Gene3D" id="1.25.40.20">
    <property type="entry name" value="Ankyrin repeat-containing domain"/>
    <property type="match status" value="1"/>
</dbReference>
<dbReference type="PROSITE" id="PS50088">
    <property type="entry name" value="ANK_REPEAT"/>
    <property type="match status" value="2"/>
</dbReference>
<keyword evidence="2 3" id="KW-0040">ANK repeat</keyword>
<evidence type="ECO:0000256" key="1">
    <source>
        <dbReference type="ARBA" id="ARBA00022737"/>
    </source>
</evidence>
<protein>
    <submittedName>
        <fullName evidence="5">Ankyrin repeat family protein</fullName>
    </submittedName>
</protein>
<dbReference type="SUPFAM" id="SSF48403">
    <property type="entry name" value="Ankyrin repeat"/>
    <property type="match status" value="1"/>
</dbReference>
<organism evidence="4 6">
    <name type="scientific">Lysinibacillus sphaericus</name>
    <name type="common">Bacillus sphaericus</name>
    <dbReference type="NCBI Taxonomy" id="1421"/>
    <lineage>
        <taxon>Bacteria</taxon>
        <taxon>Bacillati</taxon>
        <taxon>Bacillota</taxon>
        <taxon>Bacilli</taxon>
        <taxon>Bacillales</taxon>
        <taxon>Bacillaceae</taxon>
        <taxon>Lysinibacillus</taxon>
    </lineage>
</organism>
<gene>
    <name evidence="4" type="ORF">LS41612_08805</name>
    <name evidence="5" type="ORF">NCTC10338_02986</name>
</gene>